<feature type="region of interest" description="Disordered" evidence="1">
    <location>
        <begin position="48"/>
        <end position="84"/>
    </location>
</feature>
<feature type="compositionally biased region" description="Low complexity" evidence="1">
    <location>
        <begin position="237"/>
        <end position="257"/>
    </location>
</feature>
<feature type="region of interest" description="Disordered" evidence="1">
    <location>
        <begin position="197"/>
        <end position="279"/>
    </location>
</feature>
<dbReference type="AlphaFoldDB" id="A0AAV2L762"/>
<proteinExistence type="predicted"/>
<dbReference type="EMBL" id="OZ035843">
    <property type="protein sequence ID" value="CAL1596463.1"/>
    <property type="molecule type" value="Genomic_DNA"/>
</dbReference>
<sequence length="529" mass="60266">MTMLPSLTKEDLRDLFPGPENFLRRRHIWQLVHGDVESQKSNCPVLDTSGIDSPPTPLLSSSSDSNICSPTPFNSPKPKHKDCSGATKKVRLISPEYVIYTDTEIELARSAYFEKQRAGQDNDYTMPKDLRCRLIRNTVTSMIAIKRASEDDFKYPGPRELTAMAKRLVEYYPMLRDKSTPSTPEWEMLKKQLLKRVQNVTTPKKKQGATPSRKGRRSLKFQSSQETCTEESDEPFSSPTSVSSPASSVASSSASTVILEKSTPSTSQEDLLSESPQSQARHYKTLQDMYKTKNKPNKEDVSQLLELEFQSRRAFIDSDVMKEQDRPTKILQAYPCFKELSHIIDELHRILARGNPFFTMELKKRWLRFFNQAQFYGVFKKFIGPPLQDQVKNALAVLKVLPQMFPSHVGLPKRLGHPSDALFHILTSAEDPNTYLQSRPLVSPVVIVCETNCILAIGTVPLLTFPKEDLSESVMYLLGYYYTFHLTYPKCIGTLLSVLQTDVLLDAIHEKDMTTSYKKAMAEWRKFHE</sequence>
<organism evidence="2 3">
    <name type="scientific">Knipowitschia caucasica</name>
    <name type="common">Caucasian dwarf goby</name>
    <name type="synonym">Pomatoschistus caucasicus</name>
    <dbReference type="NCBI Taxonomy" id="637954"/>
    <lineage>
        <taxon>Eukaryota</taxon>
        <taxon>Metazoa</taxon>
        <taxon>Chordata</taxon>
        <taxon>Craniata</taxon>
        <taxon>Vertebrata</taxon>
        <taxon>Euteleostomi</taxon>
        <taxon>Actinopterygii</taxon>
        <taxon>Neopterygii</taxon>
        <taxon>Teleostei</taxon>
        <taxon>Neoteleostei</taxon>
        <taxon>Acanthomorphata</taxon>
        <taxon>Gobiaria</taxon>
        <taxon>Gobiiformes</taxon>
        <taxon>Gobioidei</taxon>
        <taxon>Gobiidae</taxon>
        <taxon>Gobiinae</taxon>
        <taxon>Knipowitschia</taxon>
    </lineage>
</organism>
<accession>A0AAV2L762</accession>
<protein>
    <submittedName>
        <fullName evidence="2">Uncharacterized protein</fullName>
    </submittedName>
</protein>
<name>A0AAV2L762_KNICA</name>
<gene>
    <name evidence="2" type="ORF">KC01_LOCUS25137</name>
</gene>
<reference evidence="2 3" key="1">
    <citation type="submission" date="2024-04" db="EMBL/GenBank/DDBJ databases">
        <authorList>
            <person name="Waldvogel A.-M."/>
            <person name="Schoenle A."/>
        </authorList>
    </citation>
    <scope>NUCLEOTIDE SEQUENCE [LARGE SCALE GENOMIC DNA]</scope>
</reference>
<keyword evidence="3" id="KW-1185">Reference proteome</keyword>
<evidence type="ECO:0000313" key="3">
    <source>
        <dbReference type="Proteomes" id="UP001497482"/>
    </source>
</evidence>
<evidence type="ECO:0000256" key="1">
    <source>
        <dbReference type="SAM" id="MobiDB-lite"/>
    </source>
</evidence>
<evidence type="ECO:0000313" key="2">
    <source>
        <dbReference type="EMBL" id="CAL1596463.1"/>
    </source>
</evidence>
<feature type="compositionally biased region" description="Basic residues" evidence="1">
    <location>
        <begin position="203"/>
        <end position="219"/>
    </location>
</feature>
<feature type="compositionally biased region" description="Polar residues" evidence="1">
    <location>
        <begin position="262"/>
        <end position="279"/>
    </location>
</feature>
<feature type="compositionally biased region" description="Low complexity" evidence="1">
    <location>
        <begin position="58"/>
        <end position="72"/>
    </location>
</feature>
<dbReference type="Proteomes" id="UP001497482">
    <property type="component" value="Chromosome 21"/>
</dbReference>